<dbReference type="AlphaFoldDB" id="A0AA43QH83"/>
<protein>
    <recommendedName>
        <fullName evidence="2">DDHD domain-containing protein</fullName>
    </recommendedName>
</protein>
<dbReference type="InterPro" id="IPR029058">
    <property type="entry name" value="AB_hydrolase_fold"/>
</dbReference>
<gene>
    <name evidence="3" type="ORF">OHK93_005706</name>
</gene>
<dbReference type="Proteomes" id="UP001161017">
    <property type="component" value="Unassembled WGS sequence"/>
</dbReference>
<evidence type="ECO:0000259" key="2">
    <source>
        <dbReference type="PROSITE" id="PS51043"/>
    </source>
</evidence>
<feature type="region of interest" description="Disordered" evidence="1">
    <location>
        <begin position="127"/>
        <end position="303"/>
    </location>
</feature>
<dbReference type="SMART" id="SM01127">
    <property type="entry name" value="DDHD"/>
    <property type="match status" value="1"/>
</dbReference>
<dbReference type="PANTHER" id="PTHR23509">
    <property type="entry name" value="PA-PL1 PHOSPHOLIPASE FAMILY"/>
    <property type="match status" value="1"/>
</dbReference>
<feature type="compositionally biased region" description="Polar residues" evidence="1">
    <location>
        <begin position="245"/>
        <end position="255"/>
    </location>
</feature>
<feature type="compositionally biased region" description="Basic residues" evidence="1">
    <location>
        <begin position="193"/>
        <end position="202"/>
    </location>
</feature>
<feature type="region of interest" description="Disordered" evidence="1">
    <location>
        <begin position="1"/>
        <end position="38"/>
    </location>
</feature>
<dbReference type="PROSITE" id="PS51043">
    <property type="entry name" value="DDHD"/>
    <property type="match status" value="1"/>
</dbReference>
<dbReference type="SUPFAM" id="SSF53474">
    <property type="entry name" value="alpha/beta-Hydrolases"/>
    <property type="match status" value="1"/>
</dbReference>
<dbReference type="GO" id="GO:0004620">
    <property type="term" value="F:phospholipase activity"/>
    <property type="evidence" value="ECO:0007669"/>
    <property type="project" value="TreeGrafter"/>
</dbReference>
<evidence type="ECO:0000313" key="3">
    <source>
        <dbReference type="EMBL" id="MDI1486477.1"/>
    </source>
</evidence>
<dbReference type="GO" id="GO:0046872">
    <property type="term" value="F:metal ion binding"/>
    <property type="evidence" value="ECO:0007669"/>
    <property type="project" value="InterPro"/>
</dbReference>
<feature type="compositionally biased region" description="Basic and acidic residues" evidence="1">
    <location>
        <begin position="204"/>
        <end position="215"/>
    </location>
</feature>
<dbReference type="Pfam" id="PF02862">
    <property type="entry name" value="DDHD"/>
    <property type="match status" value="2"/>
</dbReference>
<dbReference type="InterPro" id="IPR058055">
    <property type="entry name" value="PA-PLA1"/>
</dbReference>
<dbReference type="EMBL" id="JAPUFD010000003">
    <property type="protein sequence ID" value="MDI1486477.1"/>
    <property type="molecule type" value="Genomic_DNA"/>
</dbReference>
<feature type="compositionally biased region" description="Basic and acidic residues" evidence="1">
    <location>
        <begin position="50"/>
        <end position="69"/>
    </location>
</feature>
<keyword evidence="4" id="KW-1185">Reference proteome</keyword>
<comment type="caution">
    <text evidence="3">The sequence shown here is derived from an EMBL/GenBank/DDBJ whole genome shotgun (WGS) entry which is preliminary data.</text>
</comment>
<feature type="domain" description="DDHD" evidence="2">
    <location>
        <begin position="749"/>
        <end position="950"/>
    </location>
</feature>
<dbReference type="GO" id="GO:0005737">
    <property type="term" value="C:cytoplasm"/>
    <property type="evidence" value="ECO:0007669"/>
    <property type="project" value="TreeGrafter"/>
</dbReference>
<dbReference type="InterPro" id="IPR004177">
    <property type="entry name" value="DDHD_dom"/>
</dbReference>
<evidence type="ECO:0000256" key="1">
    <source>
        <dbReference type="SAM" id="MobiDB-lite"/>
    </source>
</evidence>
<accession>A0AA43QH83</accession>
<evidence type="ECO:0000313" key="4">
    <source>
        <dbReference type="Proteomes" id="UP001161017"/>
    </source>
</evidence>
<feature type="compositionally biased region" description="Polar residues" evidence="1">
    <location>
        <begin position="401"/>
        <end position="411"/>
    </location>
</feature>
<dbReference type="PANTHER" id="PTHR23509:SF6">
    <property type="entry name" value="PHOSPHOLIPASE C1020.13C-RELATED"/>
    <property type="match status" value="1"/>
</dbReference>
<feature type="region of interest" description="Disordered" evidence="1">
    <location>
        <begin position="50"/>
        <end position="115"/>
    </location>
</feature>
<sequence>MRPQYFYCSSLPIDDPLSPVPPPPSGSVKPTRLPPRPFAVHDNRALEEAWLEFHKREDPKDRPKNKSSREVGPQNETFGSPQAKHDEFSGIFQGKQKKAYNRETGSAEHDLGNGKAMSTQSLAGAVSGVGNATTNHTPGVTTDTRIPPSSLVQDNWQTHERDVDSSQNDIQVLSDDFSRASKEVAMGDAHIQLPRKRSRSPFRQKSEKQSPEKGATETPIAEQGIPYRRLSKASEKKQGLPDLGSSPSERQTTGTPFLRVPSRMKNSRSRSRSPDRQFGAAASDGTSLAEGEARTTPRSRPLFGHRFHSKQRDVQEIKVSMGPIYWDPVHDISSVVRGTWFYKETMWPVESDLANQLEQGFEYIKPWTPTYVDELNSCQEIGPEAELKVVHRIWPPDEPVQDSSRPSTGMNRSPRLGPSEMKVGVDENLQKRSLEVAGKPENLAAGVLDGYDDPVRLFAKSSIIYANGQEGQILNAGQLPSAARGRRPLAKIRKGQAVGVTVVRGFDHRVWERIYPSKSSNTNKAAQQGFETMRAATGATDGGHHACLACLAAEETPKVSDLVLVVHGIGQKLSERVESFHFTHAINAFRRQINLELQSEAVKPFLREDCGAIMVLPVNWRSKMKLDDVSPKPKAEEEVSDPSKNQFTLQDITAETLPAVRNLISDVMLDIPYYLSHHKPKMVEAVIKEANRIYRLWATNNPGFHQNGRVHLIAHSLGSVMALDILSKQPTRLPKQLDFMNSKIPSDTLEFDTKSLFFCGSPAGFFLLLNRASLLPRKGRHKPEADGEDAGRGIAGEAGTYGCLAVDNLYNVVHQYDPVAYRVNACVDAAYSDSLQQAFVPSATVSWAKYFGSMFKGGNSAAQAKALEAFPHRPSLANMPSTVELETHNFTREEIAEKRMFLLNDNGQIDYTLRSGGGPLEIQYLNMLSAHSSYWTLQDFVRFLVVEIGRKPGKRGTVNSLKAVKKNWVKR</sequence>
<name>A0AA43QH83_9LECA</name>
<proteinExistence type="predicted"/>
<organism evidence="3 4">
    <name type="scientific">Ramalina farinacea</name>
    <dbReference type="NCBI Taxonomy" id="258253"/>
    <lineage>
        <taxon>Eukaryota</taxon>
        <taxon>Fungi</taxon>
        <taxon>Dikarya</taxon>
        <taxon>Ascomycota</taxon>
        <taxon>Pezizomycotina</taxon>
        <taxon>Lecanoromycetes</taxon>
        <taxon>OSLEUM clade</taxon>
        <taxon>Lecanoromycetidae</taxon>
        <taxon>Lecanorales</taxon>
        <taxon>Lecanorineae</taxon>
        <taxon>Ramalinaceae</taxon>
        <taxon>Ramalina</taxon>
    </lineage>
</organism>
<feature type="region of interest" description="Disordered" evidence="1">
    <location>
        <begin position="396"/>
        <end position="422"/>
    </location>
</feature>
<reference evidence="3" key="1">
    <citation type="journal article" date="2023" name="Genome Biol. Evol.">
        <title>First Whole Genome Sequence and Flow Cytometry Genome Size Data for the Lichen-Forming Fungus Ramalina farinacea (Ascomycota).</title>
        <authorList>
            <person name="Llewellyn T."/>
            <person name="Mian S."/>
            <person name="Hill R."/>
            <person name="Leitch I.J."/>
            <person name="Gaya E."/>
        </authorList>
    </citation>
    <scope>NUCLEOTIDE SEQUENCE</scope>
    <source>
        <strain evidence="3">LIQ254RAFAR</strain>
    </source>
</reference>
<feature type="compositionally biased region" description="Polar residues" evidence="1">
    <location>
        <begin position="130"/>
        <end position="144"/>
    </location>
</feature>